<keyword evidence="1" id="KW-0812">Transmembrane</keyword>
<keyword evidence="1" id="KW-0472">Membrane</keyword>
<evidence type="ECO:0000313" key="3">
    <source>
        <dbReference type="Proteomes" id="UP000297703"/>
    </source>
</evidence>
<dbReference type="GO" id="GO:0008168">
    <property type="term" value="F:methyltransferase activity"/>
    <property type="evidence" value="ECO:0007669"/>
    <property type="project" value="UniProtKB-KW"/>
</dbReference>
<comment type="caution">
    <text evidence="2">The sequence shown here is derived from an EMBL/GenBank/DDBJ whole genome shotgun (WGS) entry which is preliminary data.</text>
</comment>
<reference evidence="2 3" key="1">
    <citation type="submission" date="2019-04" db="EMBL/GenBank/DDBJ databases">
        <title>Draft genome of the big-headed turtle Platysternon megacephalum.</title>
        <authorList>
            <person name="Gong S."/>
        </authorList>
    </citation>
    <scope>NUCLEOTIDE SEQUENCE [LARGE SCALE GENOMIC DNA]</scope>
    <source>
        <strain evidence="2">DO16091913</strain>
        <tissue evidence="2">Muscle</tissue>
    </source>
</reference>
<proteinExistence type="predicted"/>
<keyword evidence="2" id="KW-0489">Methyltransferase</keyword>
<feature type="transmembrane region" description="Helical" evidence="1">
    <location>
        <begin position="136"/>
        <end position="155"/>
    </location>
</feature>
<gene>
    <name evidence="2" type="ORF">DR999_PMT12882</name>
</gene>
<reference evidence="2 3" key="2">
    <citation type="submission" date="2019-04" db="EMBL/GenBank/DDBJ databases">
        <title>The genome sequence of big-headed turtle.</title>
        <authorList>
            <person name="Gong S."/>
        </authorList>
    </citation>
    <scope>NUCLEOTIDE SEQUENCE [LARGE SCALE GENOMIC DNA]</scope>
    <source>
        <strain evidence="2">DO16091913</strain>
        <tissue evidence="2">Muscle</tissue>
    </source>
</reference>
<accession>A0A4D9EA44</accession>
<evidence type="ECO:0000313" key="2">
    <source>
        <dbReference type="EMBL" id="TFK04662.1"/>
    </source>
</evidence>
<dbReference type="EMBL" id="QXTE01000131">
    <property type="protein sequence ID" value="TFK04662.1"/>
    <property type="molecule type" value="Genomic_DNA"/>
</dbReference>
<keyword evidence="1" id="KW-1133">Transmembrane helix</keyword>
<sequence>MFGLVTGVVKGLWAVTSKDCGIGSRVRNHSWFLADEWRKVENFLPNCLSATTIRARRTQQPSLFLADRLAEPEQVPFPDPLTTAVALVLLLISCSLPFSCLIERSLSRVAPGDGFGLSSLWFHLTLVLLMGIELNYMLVFCCMVRIWFLVKIVALKGSFPIPLNKCCL</sequence>
<dbReference type="GO" id="GO:0032259">
    <property type="term" value="P:methylation"/>
    <property type="evidence" value="ECO:0007669"/>
    <property type="project" value="UniProtKB-KW"/>
</dbReference>
<evidence type="ECO:0000256" key="1">
    <source>
        <dbReference type="SAM" id="Phobius"/>
    </source>
</evidence>
<keyword evidence="3" id="KW-1185">Reference proteome</keyword>
<dbReference type="AlphaFoldDB" id="A0A4D9EA44"/>
<keyword evidence="2" id="KW-0808">Transferase</keyword>
<protein>
    <submittedName>
        <fullName evidence="2">Pre-miRNA 5'-monophosphate methyltransferase</fullName>
    </submittedName>
</protein>
<name>A0A4D9EA44_9SAUR</name>
<dbReference type="Proteomes" id="UP000297703">
    <property type="component" value="Unassembled WGS sequence"/>
</dbReference>
<organism evidence="2 3">
    <name type="scientific">Platysternon megacephalum</name>
    <name type="common">big-headed turtle</name>
    <dbReference type="NCBI Taxonomy" id="55544"/>
    <lineage>
        <taxon>Eukaryota</taxon>
        <taxon>Metazoa</taxon>
        <taxon>Chordata</taxon>
        <taxon>Craniata</taxon>
        <taxon>Vertebrata</taxon>
        <taxon>Euteleostomi</taxon>
        <taxon>Archelosauria</taxon>
        <taxon>Testudinata</taxon>
        <taxon>Testudines</taxon>
        <taxon>Cryptodira</taxon>
        <taxon>Durocryptodira</taxon>
        <taxon>Testudinoidea</taxon>
        <taxon>Platysternidae</taxon>
        <taxon>Platysternon</taxon>
    </lineage>
</organism>